<keyword evidence="3" id="KW-1185">Reference proteome</keyword>
<name>A0A482WVF8_LAOST</name>
<dbReference type="AlphaFoldDB" id="A0A482WVF8"/>
<accession>A0A482WVF8</accession>
<evidence type="ECO:0000313" key="3">
    <source>
        <dbReference type="Proteomes" id="UP000291343"/>
    </source>
</evidence>
<organism evidence="2 3">
    <name type="scientific">Laodelphax striatellus</name>
    <name type="common">Small brown planthopper</name>
    <name type="synonym">Delphax striatella</name>
    <dbReference type="NCBI Taxonomy" id="195883"/>
    <lineage>
        <taxon>Eukaryota</taxon>
        <taxon>Metazoa</taxon>
        <taxon>Ecdysozoa</taxon>
        <taxon>Arthropoda</taxon>
        <taxon>Hexapoda</taxon>
        <taxon>Insecta</taxon>
        <taxon>Pterygota</taxon>
        <taxon>Neoptera</taxon>
        <taxon>Paraneoptera</taxon>
        <taxon>Hemiptera</taxon>
        <taxon>Auchenorrhyncha</taxon>
        <taxon>Fulgoroidea</taxon>
        <taxon>Delphacidae</taxon>
        <taxon>Criomorphinae</taxon>
        <taxon>Laodelphax</taxon>
    </lineage>
</organism>
<proteinExistence type="predicted"/>
<evidence type="ECO:0000256" key="1">
    <source>
        <dbReference type="SAM" id="MobiDB-lite"/>
    </source>
</evidence>
<comment type="caution">
    <text evidence="2">The sequence shown here is derived from an EMBL/GenBank/DDBJ whole genome shotgun (WGS) entry which is preliminary data.</text>
</comment>
<reference evidence="2 3" key="1">
    <citation type="journal article" date="2017" name="Gigascience">
        <title>Genome sequence of the small brown planthopper, Laodelphax striatellus.</title>
        <authorList>
            <person name="Zhu J."/>
            <person name="Jiang F."/>
            <person name="Wang X."/>
            <person name="Yang P."/>
            <person name="Bao Y."/>
            <person name="Zhao W."/>
            <person name="Wang W."/>
            <person name="Lu H."/>
            <person name="Wang Q."/>
            <person name="Cui N."/>
            <person name="Li J."/>
            <person name="Chen X."/>
            <person name="Luo L."/>
            <person name="Yu J."/>
            <person name="Kang L."/>
            <person name="Cui F."/>
        </authorList>
    </citation>
    <scope>NUCLEOTIDE SEQUENCE [LARGE SCALE GENOMIC DNA]</scope>
    <source>
        <strain evidence="2">Lst14</strain>
    </source>
</reference>
<evidence type="ECO:0000313" key="2">
    <source>
        <dbReference type="EMBL" id="RZF37252.1"/>
    </source>
</evidence>
<protein>
    <submittedName>
        <fullName evidence="2">Uncharacterized protein</fullName>
    </submittedName>
</protein>
<dbReference type="EMBL" id="QKKF02024779">
    <property type="protein sequence ID" value="RZF37252.1"/>
    <property type="molecule type" value="Genomic_DNA"/>
</dbReference>
<feature type="compositionally biased region" description="Low complexity" evidence="1">
    <location>
        <begin position="87"/>
        <end position="101"/>
    </location>
</feature>
<dbReference type="Proteomes" id="UP000291343">
    <property type="component" value="Unassembled WGS sequence"/>
</dbReference>
<dbReference type="InParanoid" id="A0A482WVF8"/>
<sequence length="220" mass="25001">MSVDLSFMDLLFDKEDPVIGFDKDMKTEDLKPFFMDDKTLNNDDWACNADSFLDSIFQMDNENQPFELLQNQPFDLLDKPVGDDAFSNFESSSCSDSGLSSDHQMSPPSIVDDIEIEDEVEIKEEIIELDSTDYDDLPSLKSEPEEAEEEPEVNVIDDVIETAEPEVEVLPTVDSAANVCPATTRCRLRRLSMIFEIEDEVEIKEEIIELDSTDYDDLPC</sequence>
<feature type="region of interest" description="Disordered" evidence="1">
    <location>
        <begin position="87"/>
        <end position="108"/>
    </location>
</feature>
<gene>
    <name evidence="2" type="ORF">LSTR_LSTR008224</name>
</gene>